<dbReference type="AlphaFoldDB" id="A0AAE0VIP6"/>
<feature type="signal peptide" evidence="1">
    <location>
        <begin position="1"/>
        <end position="17"/>
    </location>
</feature>
<keyword evidence="3" id="KW-1185">Reference proteome</keyword>
<dbReference type="Proteomes" id="UP001195483">
    <property type="component" value="Unassembled WGS sequence"/>
</dbReference>
<evidence type="ECO:0000256" key="1">
    <source>
        <dbReference type="SAM" id="SignalP"/>
    </source>
</evidence>
<protein>
    <submittedName>
        <fullName evidence="2">Uncharacterized protein</fullName>
    </submittedName>
</protein>
<reference evidence="2" key="2">
    <citation type="journal article" date="2021" name="Genome Biol. Evol.">
        <title>Developing a high-quality reference genome for a parasitic bivalve with doubly uniparental inheritance (Bivalvia: Unionida).</title>
        <authorList>
            <person name="Smith C.H."/>
        </authorList>
    </citation>
    <scope>NUCLEOTIDE SEQUENCE</scope>
    <source>
        <strain evidence="2">CHS0354</strain>
        <tissue evidence="2">Mantle</tissue>
    </source>
</reference>
<gene>
    <name evidence="2" type="ORF">CHS0354_015222</name>
</gene>
<accession>A0AAE0VIP6</accession>
<sequence>MYRPVIFCFVLFAYSQCMQILDEIEEKNIKGDEQSVSLRDQKRVTVGNDKCISKSGCGYYGQKYTWCKTRRNWDYCCIGPCEVDSTGQFMSCDVGDQRAFCGKSGTRTVSGDNCIASHPCGLHGTGDYFWCYKKSHRHYESHYTQMDLT</sequence>
<name>A0AAE0VIP6_9BIVA</name>
<comment type="caution">
    <text evidence="2">The sequence shown here is derived from an EMBL/GenBank/DDBJ whole genome shotgun (WGS) entry which is preliminary data.</text>
</comment>
<dbReference type="EMBL" id="JAEAOA010000944">
    <property type="protein sequence ID" value="KAK3578175.1"/>
    <property type="molecule type" value="Genomic_DNA"/>
</dbReference>
<feature type="chain" id="PRO_5041955675" evidence="1">
    <location>
        <begin position="18"/>
        <end position="149"/>
    </location>
</feature>
<evidence type="ECO:0000313" key="2">
    <source>
        <dbReference type="EMBL" id="KAK3578175.1"/>
    </source>
</evidence>
<reference evidence="2" key="3">
    <citation type="submission" date="2023-05" db="EMBL/GenBank/DDBJ databases">
        <authorList>
            <person name="Smith C.H."/>
        </authorList>
    </citation>
    <scope>NUCLEOTIDE SEQUENCE</scope>
    <source>
        <strain evidence="2">CHS0354</strain>
        <tissue evidence="2">Mantle</tissue>
    </source>
</reference>
<evidence type="ECO:0000313" key="3">
    <source>
        <dbReference type="Proteomes" id="UP001195483"/>
    </source>
</evidence>
<proteinExistence type="predicted"/>
<keyword evidence="1" id="KW-0732">Signal</keyword>
<organism evidence="2 3">
    <name type="scientific">Potamilus streckersoni</name>
    <dbReference type="NCBI Taxonomy" id="2493646"/>
    <lineage>
        <taxon>Eukaryota</taxon>
        <taxon>Metazoa</taxon>
        <taxon>Spiralia</taxon>
        <taxon>Lophotrochozoa</taxon>
        <taxon>Mollusca</taxon>
        <taxon>Bivalvia</taxon>
        <taxon>Autobranchia</taxon>
        <taxon>Heteroconchia</taxon>
        <taxon>Palaeoheterodonta</taxon>
        <taxon>Unionida</taxon>
        <taxon>Unionoidea</taxon>
        <taxon>Unionidae</taxon>
        <taxon>Ambleminae</taxon>
        <taxon>Lampsilini</taxon>
        <taxon>Potamilus</taxon>
    </lineage>
</organism>
<reference evidence="2" key="1">
    <citation type="journal article" date="2021" name="Genome Biol. Evol.">
        <title>A High-Quality Reference Genome for a Parasitic Bivalve with Doubly Uniparental Inheritance (Bivalvia: Unionida).</title>
        <authorList>
            <person name="Smith C.H."/>
        </authorList>
    </citation>
    <scope>NUCLEOTIDE SEQUENCE</scope>
    <source>
        <strain evidence="2">CHS0354</strain>
    </source>
</reference>